<reference evidence="2" key="1">
    <citation type="submission" date="2021-01" db="EMBL/GenBank/DDBJ databases">
        <authorList>
            <person name="Corre E."/>
            <person name="Pelletier E."/>
            <person name="Niang G."/>
            <person name="Scheremetjew M."/>
            <person name="Finn R."/>
            <person name="Kale V."/>
            <person name="Holt S."/>
            <person name="Cochrane G."/>
            <person name="Meng A."/>
            <person name="Brown T."/>
            <person name="Cohen L."/>
        </authorList>
    </citation>
    <scope>NUCLEOTIDE SEQUENCE</scope>
    <source>
        <strain evidence="2">CCMP147</strain>
    </source>
</reference>
<protein>
    <recommendedName>
        <fullName evidence="1">CRAL-TRIO domain-containing protein</fullName>
    </recommendedName>
</protein>
<dbReference type="Gene3D" id="3.40.525.10">
    <property type="entry name" value="CRAL-TRIO lipid binding domain"/>
    <property type="match status" value="1"/>
</dbReference>
<dbReference type="PROSITE" id="PS50191">
    <property type="entry name" value="CRAL_TRIO"/>
    <property type="match status" value="1"/>
</dbReference>
<dbReference type="InterPro" id="IPR036273">
    <property type="entry name" value="CRAL/TRIO_N_dom_sf"/>
</dbReference>
<dbReference type="PANTHER" id="PTHR45824:SF29">
    <property type="entry name" value="GH16843P"/>
    <property type="match status" value="1"/>
</dbReference>
<evidence type="ECO:0000313" key="2">
    <source>
        <dbReference type="EMBL" id="CAD8292974.1"/>
    </source>
</evidence>
<dbReference type="PANTHER" id="PTHR45824">
    <property type="entry name" value="GH16843P"/>
    <property type="match status" value="1"/>
</dbReference>
<dbReference type="CDD" id="cd00170">
    <property type="entry name" value="SEC14"/>
    <property type="match status" value="1"/>
</dbReference>
<dbReference type="SMART" id="SM00516">
    <property type="entry name" value="SEC14"/>
    <property type="match status" value="1"/>
</dbReference>
<dbReference type="Pfam" id="PF00650">
    <property type="entry name" value="CRAL_TRIO"/>
    <property type="match status" value="1"/>
</dbReference>
<dbReference type="InterPro" id="IPR001251">
    <property type="entry name" value="CRAL-TRIO_dom"/>
</dbReference>
<organism evidence="2">
    <name type="scientific">Pseudictyota dubia</name>
    <dbReference type="NCBI Taxonomy" id="2749911"/>
    <lineage>
        <taxon>Eukaryota</taxon>
        <taxon>Sar</taxon>
        <taxon>Stramenopiles</taxon>
        <taxon>Ochrophyta</taxon>
        <taxon>Bacillariophyta</taxon>
        <taxon>Mediophyceae</taxon>
        <taxon>Biddulphiophycidae</taxon>
        <taxon>Eupodiscales</taxon>
        <taxon>Odontellaceae</taxon>
        <taxon>Pseudictyota</taxon>
    </lineage>
</organism>
<dbReference type="EMBL" id="HBED01002557">
    <property type="protein sequence ID" value="CAD8292974.1"/>
    <property type="molecule type" value="Transcribed_RNA"/>
</dbReference>
<dbReference type="AlphaFoldDB" id="A0A7R9VFR1"/>
<name>A0A7R9VFR1_9STRA</name>
<dbReference type="GO" id="GO:0008526">
    <property type="term" value="F:phosphatidylinositol transfer activity"/>
    <property type="evidence" value="ECO:0007669"/>
    <property type="project" value="TreeGrafter"/>
</dbReference>
<proteinExistence type="predicted"/>
<gene>
    <name evidence="2" type="ORF">TDUB1175_LOCUS1264</name>
</gene>
<dbReference type="SUPFAM" id="SSF52087">
    <property type="entry name" value="CRAL/TRIO domain"/>
    <property type="match status" value="1"/>
</dbReference>
<sequence>MTVIVDDAPTRVREDTEAPSPVLYQNDEEKFCKEMVSKLSDPEKETAAKTSYSYMSRSLSGKRSTEERDNHAAAMALRHLRAEKGDQDLALKKMQSTIAHREEIDVDGLRRCFYELEHPDEATANQYDEYRKNIRIQMGSAKAYVRGYDKKGRVLYSFVPRRKNSEDPEWYLKGYVYMMERALACTERKTGGAEDKVIVLFDYSGYKSAHSPPLSLAKKLVFLMSDHYPERLEHVFVLDAPLAFRAFWILIRPFIDPVTKAKVMFLTGKTAKSDKLGGLIEKNQAESFMLQGGKMPSDIDMESFLSRVPFDHAANEAQTAAIQEPILQQH</sequence>
<dbReference type="InterPro" id="IPR036865">
    <property type="entry name" value="CRAL-TRIO_dom_sf"/>
</dbReference>
<evidence type="ECO:0000259" key="1">
    <source>
        <dbReference type="PROSITE" id="PS50191"/>
    </source>
</evidence>
<dbReference type="SUPFAM" id="SSF46938">
    <property type="entry name" value="CRAL/TRIO N-terminal domain"/>
    <property type="match status" value="1"/>
</dbReference>
<accession>A0A7R9VFR1</accession>
<feature type="domain" description="CRAL-TRIO" evidence="1">
    <location>
        <begin position="145"/>
        <end position="299"/>
    </location>
</feature>
<dbReference type="InterPro" id="IPR052578">
    <property type="entry name" value="PI_Transfer_CRAL-TRIO"/>
</dbReference>